<proteinExistence type="predicted"/>
<dbReference type="AlphaFoldDB" id="A0A917CZ80"/>
<accession>A0A917CZ80</accession>
<keyword evidence="2" id="KW-1185">Reference proteome</keyword>
<name>A0A917CZ80_9GAMM</name>
<organism evidence="1 2">
    <name type="scientific">Marinicella pacifica</name>
    <dbReference type="NCBI Taxonomy" id="1171543"/>
    <lineage>
        <taxon>Bacteria</taxon>
        <taxon>Pseudomonadati</taxon>
        <taxon>Pseudomonadota</taxon>
        <taxon>Gammaproteobacteria</taxon>
        <taxon>Lysobacterales</taxon>
        <taxon>Marinicellaceae</taxon>
        <taxon>Marinicella</taxon>
    </lineage>
</organism>
<dbReference type="RefSeq" id="WP_188366182.1">
    <property type="nucleotide sequence ID" value="NZ_BAABJF010000037.1"/>
</dbReference>
<gene>
    <name evidence="1" type="ORF">GCM10011365_25720</name>
</gene>
<comment type="caution">
    <text evidence="1">The sequence shown here is derived from an EMBL/GenBank/DDBJ whole genome shotgun (WGS) entry which is preliminary data.</text>
</comment>
<evidence type="ECO:0000313" key="2">
    <source>
        <dbReference type="Proteomes" id="UP000605253"/>
    </source>
</evidence>
<protein>
    <submittedName>
        <fullName evidence="1">Uncharacterized protein</fullName>
    </submittedName>
</protein>
<evidence type="ECO:0000313" key="1">
    <source>
        <dbReference type="EMBL" id="GGG03422.1"/>
    </source>
</evidence>
<dbReference type="Proteomes" id="UP000605253">
    <property type="component" value="Unassembled WGS sequence"/>
</dbReference>
<dbReference type="EMBL" id="BMEO01000026">
    <property type="protein sequence ID" value="GGG03422.1"/>
    <property type="molecule type" value="Genomic_DNA"/>
</dbReference>
<sequence>MIEKKALTEEYLLSQLDSGSFNELTEDYLSRELEFFDKYLIKCIPSEIYKYHPE</sequence>
<reference evidence="1" key="1">
    <citation type="journal article" date="2014" name="Int. J. Syst. Evol. Microbiol.">
        <title>Complete genome sequence of Corynebacterium casei LMG S-19264T (=DSM 44701T), isolated from a smear-ripened cheese.</title>
        <authorList>
            <consortium name="US DOE Joint Genome Institute (JGI-PGF)"/>
            <person name="Walter F."/>
            <person name="Albersmeier A."/>
            <person name="Kalinowski J."/>
            <person name="Ruckert C."/>
        </authorList>
    </citation>
    <scope>NUCLEOTIDE SEQUENCE</scope>
    <source>
        <strain evidence="1">CGMCC 1.12181</strain>
    </source>
</reference>
<reference evidence="1" key="2">
    <citation type="submission" date="2020-09" db="EMBL/GenBank/DDBJ databases">
        <authorList>
            <person name="Sun Q."/>
            <person name="Zhou Y."/>
        </authorList>
    </citation>
    <scope>NUCLEOTIDE SEQUENCE</scope>
    <source>
        <strain evidence="1">CGMCC 1.12181</strain>
    </source>
</reference>